<dbReference type="KEGG" id="nur:ATY38_01475"/>
<accession>A0A0S3AFS3</accession>
<evidence type="ECO:0000313" key="2">
    <source>
        <dbReference type="EMBL" id="SEP97655.1"/>
    </source>
</evidence>
<evidence type="ECO:0000313" key="3">
    <source>
        <dbReference type="Proteomes" id="UP000181998"/>
    </source>
</evidence>
<name>A0A0S3AFS3_9PROT</name>
<dbReference type="RefSeq" id="WP_062557731.1">
    <property type="nucleotide sequence ID" value="NZ_CP013341.1"/>
</dbReference>
<dbReference type="Proteomes" id="UP000182882">
    <property type="component" value="Unassembled WGS sequence"/>
</dbReference>
<dbReference type="AlphaFoldDB" id="A0A0S3AFS3"/>
<organism evidence="1 4">
    <name type="scientific">Nitrosomonas ureae</name>
    <dbReference type="NCBI Taxonomy" id="44577"/>
    <lineage>
        <taxon>Bacteria</taxon>
        <taxon>Pseudomonadati</taxon>
        <taxon>Pseudomonadota</taxon>
        <taxon>Betaproteobacteria</taxon>
        <taxon>Nitrosomonadales</taxon>
        <taxon>Nitrosomonadaceae</taxon>
        <taxon>Nitrosomonas</taxon>
    </lineage>
</organism>
<evidence type="ECO:0000313" key="4">
    <source>
        <dbReference type="Proteomes" id="UP000182882"/>
    </source>
</evidence>
<gene>
    <name evidence="1" type="ORF">SAMN05216406_12342</name>
    <name evidence="2" type="ORF">SAMN05421510_101346</name>
</gene>
<keyword evidence="4" id="KW-1185">Reference proteome</keyword>
<proteinExistence type="predicted"/>
<sequence>MLEQHYVGIDQDENEGLTHLGRIVRDAWVFGILPDSETCAGWSSAQMQSLYEKVYAAWEPYAHLPSRLPDELRKRHTQLYAQAIARAKEKGWDTELDDED</sequence>
<reference evidence="3 4" key="1">
    <citation type="submission" date="2016-10" db="EMBL/GenBank/DDBJ databases">
        <authorList>
            <person name="Varghese N."/>
            <person name="Submissions S."/>
        </authorList>
    </citation>
    <scope>NUCLEOTIDE SEQUENCE [LARGE SCALE GENOMIC DNA]</scope>
    <source>
        <strain evidence="4">Nm10</strain>
        <strain evidence="3">Nm9</strain>
    </source>
</reference>
<dbReference type="STRING" id="44577.ATY38_01475"/>
<dbReference type="OrthoDB" id="9791200at2"/>
<dbReference type="EMBL" id="FOFX01000013">
    <property type="protein sequence ID" value="SEP97655.1"/>
    <property type="molecule type" value="Genomic_DNA"/>
</dbReference>
<dbReference type="EMBL" id="FNLN01000023">
    <property type="protein sequence ID" value="SDU09494.1"/>
    <property type="molecule type" value="Genomic_DNA"/>
</dbReference>
<dbReference type="Proteomes" id="UP000181998">
    <property type="component" value="Unassembled WGS sequence"/>
</dbReference>
<evidence type="ECO:0000313" key="1">
    <source>
        <dbReference type="EMBL" id="SDU09494.1"/>
    </source>
</evidence>
<reference evidence="1" key="2">
    <citation type="submission" date="2016-10" db="EMBL/GenBank/DDBJ databases">
        <authorList>
            <person name="de Groot N.N."/>
        </authorList>
    </citation>
    <scope>NUCLEOTIDE SEQUENCE [LARGE SCALE GENOMIC DNA]</scope>
    <source>
        <strain evidence="1">Nm10</strain>
        <strain evidence="2">Nm9</strain>
    </source>
</reference>
<protein>
    <submittedName>
        <fullName evidence="1">Uncharacterized protein</fullName>
    </submittedName>
</protein>